<accession>A0A395SUB7</accession>
<name>A0A395SUB7_9HYPO</name>
<dbReference type="OrthoDB" id="5347452at2759"/>
<organism evidence="3 4">
    <name type="scientific">Fusarium longipes</name>
    <dbReference type="NCBI Taxonomy" id="694270"/>
    <lineage>
        <taxon>Eukaryota</taxon>
        <taxon>Fungi</taxon>
        <taxon>Dikarya</taxon>
        <taxon>Ascomycota</taxon>
        <taxon>Pezizomycotina</taxon>
        <taxon>Sordariomycetes</taxon>
        <taxon>Hypocreomycetidae</taxon>
        <taxon>Hypocreales</taxon>
        <taxon>Nectriaceae</taxon>
        <taxon>Fusarium</taxon>
    </lineage>
</organism>
<protein>
    <submittedName>
        <fullName evidence="3">Uncharacterized protein</fullName>
    </submittedName>
</protein>
<proteinExistence type="predicted"/>
<keyword evidence="4" id="KW-1185">Reference proteome</keyword>
<dbReference type="STRING" id="694270.A0A395SUB7"/>
<sequence length="330" mass="35307">MDFIIKGMAPKPTAPPTQFQLERRAEASDQIVLSIAPDNICGFVSERVGASRACPVDDRCYFFPPITSQSQSNGGVICCGETTCQYHATCINSREYFQSSKCDGGCEVDNFTLKCTKSNAPYCNTVSWKGNTIDYWCNDIDITTAQSAALTFKGQTNVPKFVTVNQEDLSSIQSQISGAKTAGGPTQTSEPTATETNADDGGSSETPVAAIVGGTVSGVAVLAALLGFFLFLRRKKRHSKDKNPPENQQGPGGNENKSPWLPGQQPGAPYYYDPNSPQSNISPNSQYVYPQAAGFQPQQNVIHEAGGEAVDPDSKPQELAGSKKEPAELA</sequence>
<dbReference type="CDD" id="cd12087">
    <property type="entry name" value="TM_EGFR-like"/>
    <property type="match status" value="1"/>
</dbReference>
<feature type="region of interest" description="Disordered" evidence="1">
    <location>
        <begin position="174"/>
        <end position="205"/>
    </location>
</feature>
<feature type="compositionally biased region" description="Low complexity" evidence="1">
    <location>
        <begin position="274"/>
        <end position="286"/>
    </location>
</feature>
<evidence type="ECO:0000256" key="2">
    <source>
        <dbReference type="SAM" id="Phobius"/>
    </source>
</evidence>
<dbReference type="Proteomes" id="UP000266234">
    <property type="component" value="Unassembled WGS sequence"/>
</dbReference>
<evidence type="ECO:0000256" key="1">
    <source>
        <dbReference type="SAM" id="MobiDB-lite"/>
    </source>
</evidence>
<feature type="transmembrane region" description="Helical" evidence="2">
    <location>
        <begin position="208"/>
        <end position="232"/>
    </location>
</feature>
<feature type="region of interest" description="Disordered" evidence="1">
    <location>
        <begin position="237"/>
        <end position="330"/>
    </location>
</feature>
<keyword evidence="2" id="KW-0812">Transmembrane</keyword>
<dbReference type="AlphaFoldDB" id="A0A395SUB7"/>
<keyword evidence="2" id="KW-1133">Transmembrane helix</keyword>
<feature type="compositionally biased region" description="Basic and acidic residues" evidence="1">
    <location>
        <begin position="312"/>
        <end position="330"/>
    </location>
</feature>
<reference evidence="3" key="1">
    <citation type="journal article" date="2018" name="PLoS Pathog.">
        <title>Evolution of structural diversity of trichothecenes, a family of toxins produced by plant pathogenic and entomopathogenic fungi.</title>
        <authorList>
            <person name="Proctor R.H."/>
            <person name="McCormick S.P."/>
            <person name="Kim H.S."/>
            <person name="Cardoza R.E."/>
            <person name="Stanley A.M."/>
            <person name="Lindo L."/>
            <person name="Kelly A."/>
            <person name="Brown D.W."/>
            <person name="Lee T."/>
            <person name="Vaughan M.M."/>
            <person name="Alexander N.J."/>
            <person name="Busman M."/>
            <person name="Gutierrez S."/>
        </authorList>
    </citation>
    <scope>NUCLEOTIDE SEQUENCE [LARGE SCALE GENOMIC DNA]</scope>
    <source>
        <strain evidence="3">NRRL 20695</strain>
    </source>
</reference>
<feature type="compositionally biased region" description="Polar residues" evidence="1">
    <location>
        <begin position="174"/>
        <end position="196"/>
    </location>
</feature>
<keyword evidence="2" id="KW-0472">Membrane</keyword>
<dbReference type="EMBL" id="PXOG01000120">
    <property type="protein sequence ID" value="RGP75826.1"/>
    <property type="molecule type" value="Genomic_DNA"/>
</dbReference>
<evidence type="ECO:0000313" key="3">
    <source>
        <dbReference type="EMBL" id="RGP75826.1"/>
    </source>
</evidence>
<gene>
    <name evidence="3" type="ORF">FLONG3_5583</name>
</gene>
<evidence type="ECO:0000313" key="4">
    <source>
        <dbReference type="Proteomes" id="UP000266234"/>
    </source>
</evidence>
<comment type="caution">
    <text evidence="3">The sequence shown here is derived from an EMBL/GenBank/DDBJ whole genome shotgun (WGS) entry which is preliminary data.</text>
</comment>